<evidence type="ECO:0000256" key="1">
    <source>
        <dbReference type="ARBA" id="ARBA00004123"/>
    </source>
</evidence>
<keyword evidence="2" id="KW-0539">Nucleus</keyword>
<dbReference type="InterPro" id="IPR004871">
    <property type="entry name" value="RSE1/DDB1/CPSF1_C"/>
</dbReference>
<dbReference type="RefSeq" id="XP_014653418.1">
    <property type="nucleotide sequence ID" value="XM_014797932.1"/>
</dbReference>
<organism evidence="6">
    <name type="scientific">Pseudozyma antarctica</name>
    <name type="common">Yeast</name>
    <name type="synonym">Candida antarctica</name>
    <dbReference type="NCBI Taxonomy" id="84753"/>
    <lineage>
        <taxon>Eukaryota</taxon>
        <taxon>Fungi</taxon>
        <taxon>Dikarya</taxon>
        <taxon>Basidiomycota</taxon>
        <taxon>Ustilaginomycotina</taxon>
        <taxon>Ustilaginomycetes</taxon>
        <taxon>Ustilaginales</taxon>
        <taxon>Ustilaginaceae</taxon>
        <taxon>Moesziomyces</taxon>
    </lineage>
</organism>
<accession>A0A081CNY6</accession>
<feature type="region of interest" description="Disordered" evidence="3">
    <location>
        <begin position="900"/>
        <end position="921"/>
    </location>
</feature>
<sequence length="1644" mass="177363">MCASGVWDSVYAKRVMADGDESRRGVVALLQTLANFAGLRTARRKSNDARSSGVGGVGASDSRRQLCWPRRAQGNTNSGLGAFRPPSPRTHNPSSAQVVTMASALHQQELAPGGCTHAVFLNLHYHSAAPSKNQSSFLHRGRLRTQLVTARDDLLTIYDVYDRSSSHPTASTSNGTANGTTVDAKPTHTLVVARQHSLFGTVTGLRRVDTLASDKDARHRLLVSFADAKLALLEWNDTTDDLETVSIHTYERATQLLNGTPPLFRPNLNVDPLSRCAALLLPHDALAILPFYRDNAEFDLDDRLGFDLANDGLDASDAAAMAAAAHMESLPYSPSFVLTMREVEPKIRNLKDFCFLPGFQKPTVAVLFDHSPTWTGLLTHRKDSFAVYLFTLDLSASLDGATLGSAAALLDDGNVRSAHPVVTTSSQLPYDCLYMLPCPQALGGVLVVCMSAILHVDQSGRVVVTALNRWFKTTSVIEPESVLDVPGVADLQASQLVFTTDTDAVLSLSNGDLYRLRCHMDGRSVEGFRLERIDQLSAGEDEMHAATAPPPSCLAIPSYAADQAGAAKPDMLFAASMAGDAALYDLVPVKVAVEQAEQDAKAGAGANDMDLDLDDDLYGSSAADSARANGASREKTVMALRMADEVRSHGTLLSIARRRLAEPEPGSSKRHTVVGTCGAGNQAGLVYLDPRFVPHQRTRLRLGDKTHDEPESPAKWSRIFTVGTDASGGVLMIASDSESDRSIGFASAASVGHMADAAQATGVVDLQGATMNAGELVGGDAIARITPTSLQVLSSSSWEVLHETAVSGAHVLSASLDAQQYAVLHTADGDTLIYRHDAQHQRFERLDLSTVQQRSSIVAANVFRDTYGQLALARGTKAASGEAKVAAPTTRALALQDDEEVDYDDDVPEPAAAPTQPRDESAQAPAYLFALDSEGVMRILTLPELELVWKNASLAAQPQRLRYEEHGHAEIAAEQVASVSSARACHVGDMLSIVSLTADHFLSVYRSNACATPDEVAKAQSQLDASHGAAALGLTFNKVHVQVLAVPAGARSFEANGDGVRGGPVKLEPIAIASNRQGQGSGETHEPNALIVLGGGREAQASVLCWTHQGGYRLLDWDDGSLAWAASIPRAPSTGTSAAEFAYCDRSGALWLACSPEGLYSTTAWMSSVIRTGREYTRVVAHDPTHTVIAASVQPCRFVLFDDDGEPVPTGNETDVANEDAHPSQGVRGSLELFIDEDRTTAADGFEFEPNETVTALELVSLDASSSPTGRRQFIAAGTTTFHGEDRTSKGSVYLFEVIEVVAGKYQLGRDLRLKLVCRDDARAPVTAIAELNGFLLSTCGQKLYVRALEKEEWLISVAFLDGPFYMTSLRVLKNFVLVSDAKKSLCLLAFQEEPYRFVDLGREINDHNASMAQFLVYNDRLSLVSTSDVPLGGISGFGSTAGVIRLYEYAPHVATTLGGHRLLLRSEFQTPAASVGSTVCRGRWLSDSELRGREEGRSKLLLAKANGALDSLSALDDKVAKRLHLLQGQLVRSVQHTAALNPRAFRAVRNDFVPRTLAKGILDARLLDRFVWLSRPKMLEAVRTLSGLFDGLDQIKKRKHENEEDESDDDLQHIEQLRLQSEHKRVQLILKDLLRLRLGFDQV</sequence>
<evidence type="ECO:0000256" key="3">
    <source>
        <dbReference type="SAM" id="MobiDB-lite"/>
    </source>
</evidence>
<gene>
    <name evidence="6" type="ORF">PAN0_079c6630</name>
</gene>
<dbReference type="Pfam" id="PF03178">
    <property type="entry name" value="CPSF_A"/>
    <property type="match status" value="1"/>
</dbReference>
<dbReference type="EMBL" id="DF830146">
    <property type="protein sequence ID" value="GAK68382.1"/>
    <property type="molecule type" value="Genomic_DNA"/>
</dbReference>
<dbReference type="GO" id="GO:0003676">
    <property type="term" value="F:nucleic acid binding"/>
    <property type="evidence" value="ECO:0007669"/>
    <property type="project" value="InterPro"/>
</dbReference>
<keyword evidence="7" id="KW-1185">Reference proteome</keyword>
<evidence type="ECO:0000256" key="2">
    <source>
        <dbReference type="ARBA" id="ARBA00023242"/>
    </source>
</evidence>
<feature type="region of interest" description="Disordered" evidence="3">
    <location>
        <begin position="42"/>
        <end position="94"/>
    </location>
</feature>
<dbReference type="InterPro" id="IPR018846">
    <property type="entry name" value="Beta-prop_RSE1/DDB1/CPSF1_1st"/>
</dbReference>
<dbReference type="Proteomes" id="UP000053758">
    <property type="component" value="Unassembled WGS sequence"/>
</dbReference>
<feature type="domain" description="RSE1/DDB1/CPSF1 C-terminal" evidence="4">
    <location>
        <begin position="1235"/>
        <end position="1571"/>
    </location>
</feature>
<dbReference type="GeneID" id="26307427"/>
<evidence type="ECO:0000313" key="7">
    <source>
        <dbReference type="Proteomes" id="UP000053758"/>
    </source>
</evidence>
<dbReference type="InterPro" id="IPR050358">
    <property type="entry name" value="RSE1/DDB1/CFT1"/>
</dbReference>
<reference evidence="6" key="1">
    <citation type="submission" date="2014-07" db="EMBL/GenBank/DDBJ databases">
        <title>Draft genome sequence of the yeast Pseudozyma antarctica JCM 10317 known as a producer of lipase B which used in a wide range of industrial applications.</title>
        <authorList>
            <person name="Morita T."/>
            <person name="Saika A."/>
            <person name="Koike H."/>
        </authorList>
    </citation>
    <scope>NUCLEOTIDE SEQUENCE</scope>
    <source>
        <strain evidence="6">JCM 10317</strain>
    </source>
</reference>
<dbReference type="Gene3D" id="2.130.10.10">
    <property type="entry name" value="YVTN repeat-like/Quinoprotein amine dehydrogenase"/>
    <property type="match status" value="2"/>
</dbReference>
<proteinExistence type="predicted"/>
<name>A0A081CNY6_PSEA2</name>
<evidence type="ECO:0000313" key="6">
    <source>
        <dbReference type="EMBL" id="GAK68382.1"/>
    </source>
</evidence>
<dbReference type="PANTHER" id="PTHR10644">
    <property type="entry name" value="DNA REPAIR/RNA PROCESSING CPSF FAMILY"/>
    <property type="match status" value="1"/>
</dbReference>
<evidence type="ECO:0000259" key="4">
    <source>
        <dbReference type="Pfam" id="PF03178"/>
    </source>
</evidence>
<dbReference type="Pfam" id="PF10433">
    <property type="entry name" value="Beta-prop_RSE1_1st"/>
    <property type="match status" value="1"/>
</dbReference>
<evidence type="ECO:0000259" key="5">
    <source>
        <dbReference type="Pfam" id="PF10433"/>
    </source>
</evidence>
<dbReference type="HOGENOM" id="CLU_002414_0_0_1"/>
<feature type="domain" description="RSE1/DDB1/CPSF1 first beta-propeller" evidence="5">
    <location>
        <begin position="186"/>
        <end position="586"/>
    </location>
</feature>
<dbReference type="InterPro" id="IPR015943">
    <property type="entry name" value="WD40/YVTN_repeat-like_dom_sf"/>
</dbReference>
<comment type="subcellular location">
    <subcellularLocation>
        <location evidence="1">Nucleus</location>
    </subcellularLocation>
</comment>
<protein>
    <submittedName>
        <fullName evidence="6">Cleavage and polyadenylation specific protein</fullName>
    </submittedName>
</protein>
<dbReference type="GO" id="GO:0005634">
    <property type="term" value="C:nucleus"/>
    <property type="evidence" value="ECO:0007669"/>
    <property type="project" value="UniProtKB-SubCell"/>
</dbReference>